<dbReference type="AlphaFoldDB" id="A0A1J4MV69"/>
<evidence type="ECO:0000256" key="3">
    <source>
        <dbReference type="ARBA" id="ARBA00022692"/>
    </source>
</evidence>
<evidence type="ECO:0000256" key="1">
    <source>
        <dbReference type="ARBA" id="ARBA00004141"/>
    </source>
</evidence>
<protein>
    <recommendedName>
        <fullName evidence="7">Sodium/calcium exchanger membrane region domain-containing protein</fullName>
    </recommendedName>
</protein>
<dbReference type="InterPro" id="IPR051359">
    <property type="entry name" value="CaCA_antiporter"/>
</dbReference>
<dbReference type="GO" id="GO:0008324">
    <property type="term" value="F:monoatomic cation transmembrane transporter activity"/>
    <property type="evidence" value="ECO:0007669"/>
    <property type="project" value="TreeGrafter"/>
</dbReference>
<proteinExistence type="predicted"/>
<feature type="domain" description="Sodium/calcium exchanger membrane region" evidence="7">
    <location>
        <begin position="2"/>
        <end position="88"/>
    </location>
</feature>
<keyword evidence="2" id="KW-0813">Transport</keyword>
<feature type="transmembrane region" description="Helical" evidence="6">
    <location>
        <begin position="68"/>
        <end position="93"/>
    </location>
</feature>
<gene>
    <name evidence="8" type="ORF">cand_020250</name>
</gene>
<feature type="transmembrane region" description="Helical" evidence="6">
    <location>
        <begin position="40"/>
        <end position="62"/>
    </location>
</feature>
<dbReference type="GeneID" id="92366209"/>
<evidence type="ECO:0000256" key="4">
    <source>
        <dbReference type="ARBA" id="ARBA00022989"/>
    </source>
</evidence>
<comment type="subcellular location">
    <subcellularLocation>
        <location evidence="1">Membrane</location>
        <topology evidence="1">Multi-pass membrane protein</topology>
    </subcellularLocation>
</comment>
<evidence type="ECO:0000313" key="8">
    <source>
        <dbReference type="EMBL" id="OII77315.1"/>
    </source>
</evidence>
<keyword evidence="3 6" id="KW-0812">Transmembrane</keyword>
<organism evidence="8 9">
    <name type="scientific">Cryptosporidium andersoni</name>
    <dbReference type="NCBI Taxonomy" id="117008"/>
    <lineage>
        <taxon>Eukaryota</taxon>
        <taxon>Sar</taxon>
        <taxon>Alveolata</taxon>
        <taxon>Apicomplexa</taxon>
        <taxon>Conoidasida</taxon>
        <taxon>Coccidia</taxon>
        <taxon>Eucoccidiorida</taxon>
        <taxon>Eimeriorina</taxon>
        <taxon>Cryptosporidiidae</taxon>
        <taxon>Cryptosporidium</taxon>
    </lineage>
</organism>
<dbReference type="Gene3D" id="1.20.1420.30">
    <property type="entry name" value="NCX, central ion-binding region"/>
    <property type="match status" value="1"/>
</dbReference>
<sequence>MGLSPQIPSFTITSWGNSLSDFIANISVSKIGHAYMGLSGCYGTLVFLIYFDFGLIILIQYIKDDLELVSILLEKSSIFILLANTICMASCCIRNNSHTKISIIQI</sequence>
<evidence type="ECO:0000256" key="2">
    <source>
        <dbReference type="ARBA" id="ARBA00022448"/>
    </source>
</evidence>
<keyword evidence="5 6" id="KW-0472">Membrane</keyword>
<evidence type="ECO:0000313" key="9">
    <source>
        <dbReference type="Proteomes" id="UP000186804"/>
    </source>
</evidence>
<dbReference type="EMBL" id="LRBS01000043">
    <property type="protein sequence ID" value="OII77315.1"/>
    <property type="molecule type" value="Genomic_DNA"/>
</dbReference>
<dbReference type="Pfam" id="PF01699">
    <property type="entry name" value="Na_Ca_ex"/>
    <property type="match status" value="1"/>
</dbReference>
<accession>A0A1J4MV69</accession>
<dbReference type="RefSeq" id="XP_067069161.1">
    <property type="nucleotide sequence ID" value="XM_067212255.1"/>
</dbReference>
<evidence type="ECO:0000256" key="6">
    <source>
        <dbReference type="SAM" id="Phobius"/>
    </source>
</evidence>
<evidence type="ECO:0000256" key="5">
    <source>
        <dbReference type="ARBA" id="ARBA00023136"/>
    </source>
</evidence>
<reference evidence="8 9" key="1">
    <citation type="submission" date="2016-10" db="EMBL/GenBank/DDBJ databases">
        <title>Reductive evolution of mitochondrial metabolism and differential evolution of invasion-related proteins in Cryptosporidium.</title>
        <authorList>
            <person name="Liu S."/>
            <person name="Roellig D.M."/>
            <person name="Guo Y."/>
            <person name="Li N."/>
            <person name="Frace M.A."/>
            <person name="Tang K."/>
            <person name="Zhang L."/>
            <person name="Feng Y."/>
            <person name="Xiao L."/>
        </authorList>
    </citation>
    <scope>NUCLEOTIDE SEQUENCE [LARGE SCALE GENOMIC DNA]</scope>
    <source>
        <strain evidence="8">30847</strain>
    </source>
</reference>
<dbReference type="OrthoDB" id="407410at2759"/>
<dbReference type="PANTHER" id="PTHR12266:SF0">
    <property type="entry name" value="MITOCHONDRIAL SODIUM_CALCIUM EXCHANGER PROTEIN"/>
    <property type="match status" value="1"/>
</dbReference>
<dbReference type="VEuPathDB" id="CryptoDB:cand_020250"/>
<name>A0A1J4MV69_9CRYT</name>
<keyword evidence="9" id="KW-1185">Reference proteome</keyword>
<dbReference type="GO" id="GO:0016020">
    <property type="term" value="C:membrane"/>
    <property type="evidence" value="ECO:0007669"/>
    <property type="project" value="UniProtKB-SubCell"/>
</dbReference>
<dbReference type="InterPro" id="IPR004837">
    <property type="entry name" value="NaCa_Exmemb"/>
</dbReference>
<dbReference type="InterPro" id="IPR044880">
    <property type="entry name" value="NCX_ion-bd_dom_sf"/>
</dbReference>
<keyword evidence="4 6" id="KW-1133">Transmembrane helix</keyword>
<comment type="caution">
    <text evidence="8">The sequence shown here is derived from an EMBL/GenBank/DDBJ whole genome shotgun (WGS) entry which is preliminary data.</text>
</comment>
<evidence type="ECO:0000259" key="7">
    <source>
        <dbReference type="Pfam" id="PF01699"/>
    </source>
</evidence>
<dbReference type="Proteomes" id="UP000186804">
    <property type="component" value="Unassembled WGS sequence"/>
</dbReference>
<dbReference type="PANTHER" id="PTHR12266">
    <property type="entry name" value="NA+/CA2+ K+ INDEPENDENT EXCHANGER"/>
    <property type="match status" value="1"/>
</dbReference>